<keyword evidence="2" id="KW-1133">Transmembrane helix</keyword>
<evidence type="ECO:0000313" key="3">
    <source>
        <dbReference type="EMBL" id="WOK98434.1"/>
    </source>
</evidence>
<accession>A0AAQ3JXZ2</accession>
<dbReference type="PANTHER" id="PTHR37206">
    <property type="entry name" value="TRANSMEMBRANE PROTEIN"/>
    <property type="match status" value="1"/>
</dbReference>
<protein>
    <submittedName>
        <fullName evidence="3">Uncharacterized protein</fullName>
    </submittedName>
</protein>
<proteinExistence type="predicted"/>
<evidence type="ECO:0000313" key="4">
    <source>
        <dbReference type="Proteomes" id="UP001327560"/>
    </source>
</evidence>
<organism evidence="3 4">
    <name type="scientific">Canna indica</name>
    <name type="common">Indian-shot</name>
    <dbReference type="NCBI Taxonomy" id="4628"/>
    <lineage>
        <taxon>Eukaryota</taxon>
        <taxon>Viridiplantae</taxon>
        <taxon>Streptophyta</taxon>
        <taxon>Embryophyta</taxon>
        <taxon>Tracheophyta</taxon>
        <taxon>Spermatophyta</taxon>
        <taxon>Magnoliopsida</taxon>
        <taxon>Liliopsida</taxon>
        <taxon>Zingiberales</taxon>
        <taxon>Cannaceae</taxon>
        <taxon>Canna</taxon>
    </lineage>
</organism>
<evidence type="ECO:0000256" key="1">
    <source>
        <dbReference type="SAM" id="MobiDB-lite"/>
    </source>
</evidence>
<dbReference type="PANTHER" id="PTHR37206:SF4">
    <property type="entry name" value="TRANSMEMBRANE PROTEIN"/>
    <property type="match status" value="1"/>
</dbReference>
<dbReference type="AlphaFoldDB" id="A0AAQ3JXZ2"/>
<keyword evidence="2" id="KW-0472">Membrane</keyword>
<name>A0AAQ3JXZ2_9LILI</name>
<evidence type="ECO:0000256" key="2">
    <source>
        <dbReference type="SAM" id="Phobius"/>
    </source>
</evidence>
<feature type="transmembrane region" description="Helical" evidence="2">
    <location>
        <begin position="95"/>
        <end position="111"/>
    </location>
</feature>
<dbReference type="Proteomes" id="UP001327560">
    <property type="component" value="Chromosome 2"/>
</dbReference>
<feature type="region of interest" description="Disordered" evidence="1">
    <location>
        <begin position="1"/>
        <end position="51"/>
    </location>
</feature>
<reference evidence="3 4" key="1">
    <citation type="submission" date="2023-10" db="EMBL/GenBank/DDBJ databases">
        <title>Chromosome-scale genome assembly provides insights into flower coloration mechanisms of Canna indica.</title>
        <authorList>
            <person name="Li C."/>
        </authorList>
    </citation>
    <scope>NUCLEOTIDE SEQUENCE [LARGE SCALE GENOMIC DNA]</scope>
    <source>
        <tissue evidence="3">Flower</tissue>
    </source>
</reference>
<gene>
    <name evidence="3" type="ORF">Cni_G07146</name>
</gene>
<keyword evidence="4" id="KW-1185">Reference proteome</keyword>
<sequence>MDEAAAEGWEYVAAESQHGEEENATVPPSLHEDFHLHPSPGVELSASASRHERKEERVSMPWWSVGSAKRSIRSGLEMVCSRIQKLRRWGGGGRGGWSIAAIVGLIGILMYQRRRHQGEKELLLIINKGKDRKISQLLHQISLMNEMIAARCAVPILRRL</sequence>
<keyword evidence="2" id="KW-0812">Transmembrane</keyword>
<dbReference type="EMBL" id="CP136891">
    <property type="protein sequence ID" value="WOK98434.1"/>
    <property type="molecule type" value="Genomic_DNA"/>
</dbReference>